<evidence type="ECO:0000256" key="3">
    <source>
        <dbReference type="ARBA" id="ARBA00022801"/>
    </source>
</evidence>
<comment type="caution">
    <text evidence="6">The sequence shown here is derived from an EMBL/GenBank/DDBJ whole genome shotgun (WGS) entry which is preliminary data.</text>
</comment>
<dbReference type="InterPro" id="IPR016071">
    <property type="entry name" value="Staphylococal_nuclease_OB-fold"/>
</dbReference>
<evidence type="ECO:0000313" key="7">
    <source>
        <dbReference type="Proteomes" id="UP000637383"/>
    </source>
</evidence>
<dbReference type="InterPro" id="IPR035437">
    <property type="entry name" value="SNase_OB-fold_sf"/>
</dbReference>
<evidence type="ECO:0000256" key="1">
    <source>
        <dbReference type="ARBA" id="ARBA00022722"/>
    </source>
</evidence>
<feature type="domain" description="TNase-like" evidence="5">
    <location>
        <begin position="34"/>
        <end position="161"/>
    </location>
</feature>
<dbReference type="Proteomes" id="UP000637383">
    <property type="component" value="Unassembled WGS sequence"/>
</dbReference>
<sequence>MNSLQKTGIIFAAITLVSTAIWLITSQKNSSIALTEEWAVVEVTDAQSMILRQTDGNQMQVRLCGIDASELRNKAKEKLRSLVAINDSQVMVIPAGKDEQGHTVAEVMVYGQGEAEISFQEELLKSGLARTQQAGVECPNQIAFENAQRLAIASKAGIWGQRK</sequence>
<evidence type="ECO:0000256" key="2">
    <source>
        <dbReference type="ARBA" id="ARBA00022759"/>
    </source>
</evidence>
<keyword evidence="7" id="KW-1185">Reference proteome</keyword>
<reference evidence="6 7" key="1">
    <citation type="journal article" date="2020" name="ISME J.">
        <title>Comparative genomics reveals insights into cyanobacterial evolution and habitat adaptation.</title>
        <authorList>
            <person name="Chen M.Y."/>
            <person name="Teng W.K."/>
            <person name="Zhao L."/>
            <person name="Hu C.X."/>
            <person name="Zhou Y.K."/>
            <person name="Han B.P."/>
            <person name="Song L.R."/>
            <person name="Shu W.S."/>
        </authorList>
    </citation>
    <scope>NUCLEOTIDE SEQUENCE [LARGE SCALE GENOMIC DNA]</scope>
    <source>
        <strain evidence="6 7">FACHB-159</strain>
    </source>
</reference>
<dbReference type="PANTHER" id="PTHR12302">
    <property type="entry name" value="EBNA2 BINDING PROTEIN P100"/>
    <property type="match status" value="1"/>
</dbReference>
<dbReference type="RefSeq" id="WP_190959484.1">
    <property type="nucleotide sequence ID" value="NZ_JACJTU010000064.1"/>
</dbReference>
<dbReference type="PANTHER" id="PTHR12302:SF3">
    <property type="entry name" value="SERINE_THREONINE-PROTEIN KINASE 31"/>
    <property type="match status" value="1"/>
</dbReference>
<dbReference type="Pfam" id="PF00565">
    <property type="entry name" value="SNase"/>
    <property type="match status" value="1"/>
</dbReference>
<keyword evidence="3" id="KW-0378">Hydrolase</keyword>
<evidence type="ECO:0000313" key="6">
    <source>
        <dbReference type="EMBL" id="MBD2738972.1"/>
    </source>
</evidence>
<protein>
    <submittedName>
        <fullName evidence="6">Thermonuclease family protein</fullName>
    </submittedName>
</protein>
<dbReference type="PROSITE" id="PS50830">
    <property type="entry name" value="TNASE_3"/>
    <property type="match status" value="1"/>
</dbReference>
<keyword evidence="1" id="KW-0540">Nuclease</keyword>
<evidence type="ECO:0000259" key="5">
    <source>
        <dbReference type="PROSITE" id="PS50830"/>
    </source>
</evidence>
<keyword evidence="4" id="KW-0472">Membrane</keyword>
<dbReference type="EMBL" id="JACJTU010000064">
    <property type="protein sequence ID" value="MBD2738972.1"/>
    <property type="molecule type" value="Genomic_DNA"/>
</dbReference>
<keyword evidence="4" id="KW-0812">Transmembrane</keyword>
<feature type="transmembrane region" description="Helical" evidence="4">
    <location>
        <begin position="7"/>
        <end position="25"/>
    </location>
</feature>
<dbReference type="Gene3D" id="2.40.50.90">
    <property type="match status" value="1"/>
</dbReference>
<organism evidence="6 7">
    <name type="scientific">Nostoc paludosum FACHB-159</name>
    <dbReference type="NCBI Taxonomy" id="2692908"/>
    <lineage>
        <taxon>Bacteria</taxon>
        <taxon>Bacillati</taxon>
        <taxon>Cyanobacteriota</taxon>
        <taxon>Cyanophyceae</taxon>
        <taxon>Nostocales</taxon>
        <taxon>Nostocaceae</taxon>
        <taxon>Nostoc</taxon>
    </lineage>
</organism>
<keyword evidence="4" id="KW-1133">Transmembrane helix</keyword>
<dbReference type="SMART" id="SM00318">
    <property type="entry name" value="SNc"/>
    <property type="match status" value="1"/>
</dbReference>
<evidence type="ECO:0000256" key="4">
    <source>
        <dbReference type="SAM" id="Phobius"/>
    </source>
</evidence>
<keyword evidence="2" id="KW-0255">Endonuclease</keyword>
<proteinExistence type="predicted"/>
<gene>
    <name evidence="6" type="ORF">H6H03_34765</name>
</gene>
<name>A0ABR8KM07_9NOSO</name>
<accession>A0ABR8KM07</accession>
<dbReference type="SUPFAM" id="SSF50199">
    <property type="entry name" value="Staphylococcal nuclease"/>
    <property type="match status" value="1"/>
</dbReference>